<dbReference type="AlphaFoldDB" id="A0A1G9S9T4"/>
<dbReference type="EMBL" id="FNGO01000027">
    <property type="protein sequence ID" value="SDM32216.1"/>
    <property type="molecule type" value="Genomic_DNA"/>
</dbReference>
<dbReference type="OrthoDB" id="9808602at2"/>
<proteinExistence type="predicted"/>
<gene>
    <name evidence="2" type="ORF">SAMN04488692_12712</name>
</gene>
<dbReference type="STRING" id="321763.SAMN04488692_12712"/>
<dbReference type="InterPro" id="IPR050177">
    <property type="entry name" value="Lipid_A_modif_metabolic_enz"/>
</dbReference>
<dbReference type="Pfam" id="PF01370">
    <property type="entry name" value="Epimerase"/>
    <property type="match status" value="1"/>
</dbReference>
<protein>
    <submittedName>
        <fullName evidence="2">UDP-glucose 4-epimerase</fullName>
    </submittedName>
</protein>
<evidence type="ECO:0000259" key="1">
    <source>
        <dbReference type="Pfam" id="PF01370"/>
    </source>
</evidence>
<dbReference type="InterPro" id="IPR036291">
    <property type="entry name" value="NAD(P)-bd_dom_sf"/>
</dbReference>
<dbReference type="PANTHER" id="PTHR43245">
    <property type="entry name" value="BIFUNCTIONAL POLYMYXIN RESISTANCE PROTEIN ARNA"/>
    <property type="match status" value="1"/>
</dbReference>
<dbReference type="Gene3D" id="3.40.50.720">
    <property type="entry name" value="NAD(P)-binding Rossmann-like Domain"/>
    <property type="match status" value="1"/>
</dbReference>
<dbReference type="Proteomes" id="UP000199476">
    <property type="component" value="Unassembled WGS sequence"/>
</dbReference>
<accession>A0A1G9S9T4</accession>
<dbReference type="PANTHER" id="PTHR43245:SF58">
    <property type="entry name" value="BLL5923 PROTEIN"/>
    <property type="match status" value="1"/>
</dbReference>
<reference evidence="2 3" key="1">
    <citation type="submission" date="2016-10" db="EMBL/GenBank/DDBJ databases">
        <authorList>
            <person name="de Groot N.N."/>
        </authorList>
    </citation>
    <scope>NUCLEOTIDE SEQUENCE [LARGE SCALE GENOMIC DNA]</scope>
    <source>
        <strain evidence="2 3">SLAS-1</strain>
    </source>
</reference>
<evidence type="ECO:0000313" key="3">
    <source>
        <dbReference type="Proteomes" id="UP000199476"/>
    </source>
</evidence>
<feature type="domain" description="NAD-dependent epimerase/dehydratase" evidence="1">
    <location>
        <begin position="34"/>
        <end position="205"/>
    </location>
</feature>
<dbReference type="SUPFAM" id="SSF51735">
    <property type="entry name" value="NAD(P)-binding Rossmann-fold domains"/>
    <property type="match status" value="1"/>
</dbReference>
<dbReference type="RefSeq" id="WP_089761794.1">
    <property type="nucleotide sequence ID" value="NZ_FNGO01000027.1"/>
</dbReference>
<name>A0A1G9S9T4_9FIRM</name>
<dbReference type="InterPro" id="IPR001509">
    <property type="entry name" value="Epimerase_deHydtase"/>
</dbReference>
<evidence type="ECO:0000313" key="2">
    <source>
        <dbReference type="EMBL" id="SDM32216.1"/>
    </source>
</evidence>
<sequence length="287" mass="33072">MKRILITGENSYVGNNFENWLGKSSKEYFVDSLDLKGDSWKNSDFSSYDIIFHVAGIAHVSSNSKKKDLYYSVNRDLCIETAKKAKAEGVDQFIFMSSLKVYGEAAQIGCEKVIDEKTKPKPDDIYGKSKLLAEEGLNKLDKENFKVVIIRSPMIYGSEAKGNYSRLSKFAKISPIFPDIDNQRSMIHIHNFCEFVKLMVDNKERGIFFPQNKEYVKTSKMVKMISVVNEKNIKLVSIFNNIIKLMSKKFSILNKIFGNIVYEKSISEYKEEYRILDFKESIEEAEK</sequence>
<keyword evidence="3" id="KW-1185">Reference proteome</keyword>
<organism evidence="2 3">
    <name type="scientific">Halarsenatibacter silvermanii</name>
    <dbReference type="NCBI Taxonomy" id="321763"/>
    <lineage>
        <taxon>Bacteria</taxon>
        <taxon>Bacillati</taxon>
        <taxon>Bacillota</taxon>
        <taxon>Clostridia</taxon>
        <taxon>Halanaerobiales</taxon>
        <taxon>Halarsenatibacteraceae</taxon>
        <taxon>Halarsenatibacter</taxon>
    </lineage>
</organism>